<dbReference type="RefSeq" id="WP_053595685.1">
    <property type="nucleotide sequence ID" value="NZ_CP067341.1"/>
</dbReference>
<reference evidence="1 2" key="1">
    <citation type="submission" date="2020-01" db="EMBL/GenBank/DDBJ databases">
        <authorList>
            <person name="Liu G."/>
            <person name="Liu B."/>
        </authorList>
    </citation>
    <scope>NUCLEOTIDE SEQUENCE [LARGE SCALE GENOMIC DNA]</scope>
    <source>
        <strain evidence="1 2">FJAT-51161</strain>
    </source>
</reference>
<sequence length="70" mass="8309">MRKINYKSIPAYLELSNREIGAKLKKEEKSHESYEHDLVFENGLVLTLEINYDTNKWDYANHYINGYKAV</sequence>
<accession>A0ABX7AM37</accession>
<organism evidence="1 2">
    <name type="scientific">Lysinibacillus agricola</name>
    <dbReference type="NCBI Taxonomy" id="2590012"/>
    <lineage>
        <taxon>Bacteria</taxon>
        <taxon>Bacillati</taxon>
        <taxon>Bacillota</taxon>
        <taxon>Bacilli</taxon>
        <taxon>Bacillales</taxon>
        <taxon>Bacillaceae</taxon>
        <taxon>Lysinibacillus</taxon>
    </lineage>
</organism>
<proteinExistence type="predicted"/>
<evidence type="ECO:0000313" key="1">
    <source>
        <dbReference type="EMBL" id="QQP10855.1"/>
    </source>
</evidence>
<keyword evidence="2" id="KW-1185">Reference proteome</keyword>
<dbReference type="Proteomes" id="UP000596049">
    <property type="component" value="Chromosome"/>
</dbReference>
<protein>
    <submittedName>
        <fullName evidence="1">Uncharacterized protein</fullName>
    </submittedName>
</protein>
<gene>
    <name evidence="1" type="ORF">FJQ98_16545</name>
</gene>
<dbReference type="EMBL" id="CP067341">
    <property type="protein sequence ID" value="QQP10855.1"/>
    <property type="molecule type" value="Genomic_DNA"/>
</dbReference>
<name>A0ABX7AM37_9BACI</name>
<evidence type="ECO:0000313" key="2">
    <source>
        <dbReference type="Proteomes" id="UP000596049"/>
    </source>
</evidence>